<feature type="region of interest" description="Disordered" evidence="1">
    <location>
        <begin position="1"/>
        <end position="32"/>
    </location>
</feature>
<gene>
    <name evidence="2" type="ORF">PAL_GLEAN10005373</name>
</gene>
<keyword evidence="3" id="KW-1185">Reference proteome</keyword>
<accession>L5JTJ9</accession>
<organism evidence="2 3">
    <name type="scientific">Pteropus alecto</name>
    <name type="common">Black flying fox</name>
    <dbReference type="NCBI Taxonomy" id="9402"/>
    <lineage>
        <taxon>Eukaryota</taxon>
        <taxon>Metazoa</taxon>
        <taxon>Chordata</taxon>
        <taxon>Craniata</taxon>
        <taxon>Vertebrata</taxon>
        <taxon>Euteleostomi</taxon>
        <taxon>Mammalia</taxon>
        <taxon>Eutheria</taxon>
        <taxon>Laurasiatheria</taxon>
        <taxon>Chiroptera</taxon>
        <taxon>Yinpterochiroptera</taxon>
        <taxon>Pteropodoidea</taxon>
        <taxon>Pteropodidae</taxon>
        <taxon>Pteropodinae</taxon>
        <taxon>Pteropus</taxon>
    </lineage>
</organism>
<proteinExistence type="predicted"/>
<protein>
    <submittedName>
        <fullName evidence="2">Uncharacterized protein</fullName>
    </submittedName>
</protein>
<dbReference type="AlphaFoldDB" id="L5JTJ9"/>
<dbReference type="InParanoid" id="L5JTJ9"/>
<feature type="compositionally biased region" description="Polar residues" evidence="1">
    <location>
        <begin position="1"/>
        <end position="19"/>
    </location>
</feature>
<dbReference type="EMBL" id="KB031119">
    <property type="protein sequence ID" value="ELK02764.1"/>
    <property type="molecule type" value="Genomic_DNA"/>
</dbReference>
<evidence type="ECO:0000313" key="2">
    <source>
        <dbReference type="EMBL" id="ELK02764.1"/>
    </source>
</evidence>
<evidence type="ECO:0000313" key="3">
    <source>
        <dbReference type="Proteomes" id="UP000010552"/>
    </source>
</evidence>
<evidence type="ECO:0000256" key="1">
    <source>
        <dbReference type="SAM" id="MobiDB-lite"/>
    </source>
</evidence>
<reference evidence="3" key="1">
    <citation type="journal article" date="2013" name="Science">
        <title>Comparative analysis of bat genomes provides insight into the evolution of flight and immunity.</title>
        <authorList>
            <person name="Zhang G."/>
            <person name="Cowled C."/>
            <person name="Shi Z."/>
            <person name="Huang Z."/>
            <person name="Bishop-Lilly K.A."/>
            <person name="Fang X."/>
            <person name="Wynne J.W."/>
            <person name="Xiong Z."/>
            <person name="Baker M.L."/>
            <person name="Zhao W."/>
            <person name="Tachedjian M."/>
            <person name="Zhu Y."/>
            <person name="Zhou P."/>
            <person name="Jiang X."/>
            <person name="Ng J."/>
            <person name="Yang L."/>
            <person name="Wu L."/>
            <person name="Xiao J."/>
            <person name="Feng Y."/>
            <person name="Chen Y."/>
            <person name="Sun X."/>
            <person name="Zhang Y."/>
            <person name="Marsh G.A."/>
            <person name="Crameri G."/>
            <person name="Broder C.C."/>
            <person name="Frey K.G."/>
            <person name="Wang L.F."/>
            <person name="Wang J."/>
        </authorList>
    </citation>
    <scope>NUCLEOTIDE SEQUENCE [LARGE SCALE GENOMIC DNA]</scope>
</reference>
<dbReference type="Proteomes" id="UP000010552">
    <property type="component" value="Unassembled WGS sequence"/>
</dbReference>
<name>L5JTJ9_PTEAL</name>
<sequence length="84" mass="9027">MTSSHQKPIFNLSSPSTACPSEHPIRANPSPVNASGCRAVNHSLARESPSTDDVCPLTPLKSRLSLNSSFPESCRNKIYSLLCS</sequence>